<dbReference type="RefSeq" id="WP_034722801.1">
    <property type="nucleotide sequence ID" value="NZ_AWQS01000486.1"/>
</dbReference>
<dbReference type="CDD" id="cd04301">
    <property type="entry name" value="NAT_SF"/>
    <property type="match status" value="1"/>
</dbReference>
<dbReference type="PANTHER" id="PTHR43877:SF1">
    <property type="entry name" value="ACETYLTRANSFERASE"/>
    <property type="match status" value="1"/>
</dbReference>
<dbReference type="InterPro" id="IPR016181">
    <property type="entry name" value="Acyl_CoA_acyltransferase"/>
</dbReference>
<dbReference type="InterPro" id="IPR000182">
    <property type="entry name" value="GNAT_dom"/>
</dbReference>
<dbReference type="PANTHER" id="PTHR43877">
    <property type="entry name" value="AMINOALKYLPHOSPHONATE N-ACETYLTRANSFERASE-RELATED-RELATED"/>
    <property type="match status" value="1"/>
</dbReference>
<keyword evidence="1" id="KW-0808">Transferase</keyword>
<comment type="caution">
    <text evidence="4">The sequence shown here is derived from an EMBL/GenBank/DDBJ whole genome shotgun (WGS) entry which is preliminary data.</text>
</comment>
<dbReference type="GO" id="GO:0016747">
    <property type="term" value="F:acyltransferase activity, transferring groups other than amino-acyl groups"/>
    <property type="evidence" value="ECO:0007669"/>
    <property type="project" value="InterPro"/>
</dbReference>
<evidence type="ECO:0000313" key="5">
    <source>
        <dbReference type="Proteomes" id="UP000019494"/>
    </source>
</evidence>
<dbReference type="Gene3D" id="3.40.630.30">
    <property type="match status" value="1"/>
</dbReference>
<evidence type="ECO:0000256" key="2">
    <source>
        <dbReference type="ARBA" id="ARBA00023315"/>
    </source>
</evidence>
<dbReference type="Proteomes" id="UP000019494">
    <property type="component" value="Unassembled WGS sequence"/>
</dbReference>
<dbReference type="Pfam" id="PF13508">
    <property type="entry name" value="Acetyltransf_7"/>
    <property type="match status" value="1"/>
</dbReference>
<keyword evidence="2" id="KW-0012">Acyltransferase</keyword>
<dbReference type="InterPro" id="IPR050832">
    <property type="entry name" value="Bact_Acetyltransf"/>
</dbReference>
<organism evidence="4 5">
    <name type="scientific">Intrasporangium chromatireducens Q5-1</name>
    <dbReference type="NCBI Taxonomy" id="584657"/>
    <lineage>
        <taxon>Bacteria</taxon>
        <taxon>Bacillati</taxon>
        <taxon>Actinomycetota</taxon>
        <taxon>Actinomycetes</taxon>
        <taxon>Micrococcales</taxon>
        <taxon>Intrasporangiaceae</taxon>
        <taxon>Intrasporangium</taxon>
    </lineage>
</organism>
<protein>
    <submittedName>
        <fullName evidence="4">Lipoprotein</fullName>
    </submittedName>
</protein>
<reference evidence="5" key="1">
    <citation type="submission" date="2013-08" db="EMBL/GenBank/DDBJ databases">
        <title>Intrasporangium oryzae NRRL B-24470.</title>
        <authorList>
            <person name="Liu H."/>
            <person name="Wang G."/>
        </authorList>
    </citation>
    <scope>NUCLEOTIDE SEQUENCE [LARGE SCALE GENOMIC DNA]</scope>
    <source>
        <strain evidence="5">Q5-1</strain>
    </source>
</reference>
<dbReference type="AlphaFoldDB" id="W9GCF1"/>
<name>W9GCF1_9MICO</name>
<dbReference type="PATRIC" id="fig|584657.3.peg.4358"/>
<dbReference type="SUPFAM" id="SSF55729">
    <property type="entry name" value="Acyl-CoA N-acyltransferases (Nat)"/>
    <property type="match status" value="2"/>
</dbReference>
<evidence type="ECO:0000259" key="3">
    <source>
        <dbReference type="PROSITE" id="PS51186"/>
    </source>
</evidence>
<dbReference type="EMBL" id="AWQS01000486">
    <property type="protein sequence ID" value="EWT03760.1"/>
    <property type="molecule type" value="Genomic_DNA"/>
</dbReference>
<dbReference type="OrthoDB" id="4119890at2"/>
<accession>W9GCF1</accession>
<keyword evidence="5" id="KW-1185">Reference proteome</keyword>
<keyword evidence="4" id="KW-0449">Lipoprotein</keyword>
<proteinExistence type="predicted"/>
<feature type="domain" description="N-acetyltransferase" evidence="3">
    <location>
        <begin position="1"/>
        <end position="157"/>
    </location>
</feature>
<evidence type="ECO:0000256" key="1">
    <source>
        <dbReference type="ARBA" id="ARBA00022679"/>
    </source>
</evidence>
<gene>
    <name evidence="4" type="ORF">N864_18885</name>
</gene>
<sequence>MDISVFDRADDALVEQCWGVWQRSVTASRAVPHRETLEEFAQHLRFTFPGERDVVAAAIDSGQVLGVLRIFFPERDNTSLCWLELHVDPPRRGQGVGSALLTWAEETARTEGRAVLLADVFTPPEARETHRDRRFAERHGFATANVEIARQLELPVPPERLDSLEEAARAVVGDGYDIQVHLNGVPPALRQSLCDCSNRLGLDAPTGDIDFEPESMTPEDYVKFLAHETGTGAKRLTAVAVERGTNVVAAYSDIALPAGDPEVGHQWGTLVLPEHQGHRLGMAVKLANIREVQRIDPQRKRIDTCNAEQNPWMVQINADLGFEIVEELLSMKKVL</sequence>
<evidence type="ECO:0000313" key="4">
    <source>
        <dbReference type="EMBL" id="EWT03760.1"/>
    </source>
</evidence>
<dbReference type="PROSITE" id="PS51186">
    <property type="entry name" value="GNAT"/>
    <property type="match status" value="1"/>
</dbReference>